<dbReference type="OrthoDB" id="4179687at2759"/>
<dbReference type="InterPro" id="IPR029068">
    <property type="entry name" value="Glyas_Bleomycin-R_OHBP_Dase"/>
</dbReference>
<proteinExistence type="predicted"/>
<sequence length="281" mass="30816">MSLPTRLRQIALVAKDLKRAEELLTKVIGTEVVFVDPAVAVWGLQNFLVAIGGDFIEVVSPTKPNTTAGRLLSKRGDGGYMIIMQTADARRQRTHIESEGLGKVIFSHEHTDSICIQYHPKGIKGGVIPELDSHEVTPANPEPVTSRFSPWHACGADYDSYSRGMKRTADLHLIEATCRLPPRDTDTDAALQQWEETFGISKSGASLQFTNARMRFLPGVDGKSEGLASISIAVQGEGRLRAIFDRARELGLESDDGWVDMLGIRWRFVAADGRGSDVSKL</sequence>
<dbReference type="SUPFAM" id="SSF54593">
    <property type="entry name" value="Glyoxalase/Bleomycin resistance protein/Dihydroxybiphenyl dioxygenase"/>
    <property type="match status" value="1"/>
</dbReference>
<accession>A0A2B7WFL4</accession>
<dbReference type="Proteomes" id="UP000223968">
    <property type="component" value="Unassembled WGS sequence"/>
</dbReference>
<reference evidence="1 2" key="1">
    <citation type="submission" date="2017-10" db="EMBL/GenBank/DDBJ databases">
        <title>Comparative genomics in systemic dimorphic fungi from Ajellomycetaceae.</title>
        <authorList>
            <person name="Munoz J.F."/>
            <person name="Mcewen J.G."/>
            <person name="Clay O.K."/>
            <person name="Cuomo C.A."/>
        </authorList>
    </citation>
    <scope>NUCLEOTIDE SEQUENCE [LARGE SCALE GENOMIC DNA]</scope>
    <source>
        <strain evidence="1 2">UAMH5409</strain>
    </source>
</reference>
<evidence type="ECO:0008006" key="3">
    <source>
        <dbReference type="Google" id="ProtNLM"/>
    </source>
</evidence>
<comment type="caution">
    <text evidence="1">The sequence shown here is derived from an EMBL/GenBank/DDBJ whole genome shotgun (WGS) entry which is preliminary data.</text>
</comment>
<dbReference type="Gene3D" id="3.10.180.10">
    <property type="entry name" value="2,3-Dihydroxybiphenyl 1,2-Dioxygenase, domain 1"/>
    <property type="match status" value="1"/>
</dbReference>
<gene>
    <name evidence="1" type="ORF">AJ79_10076</name>
</gene>
<keyword evidence="2" id="KW-1185">Reference proteome</keyword>
<protein>
    <recommendedName>
        <fullName evidence="3">Glyoxalase-like domain-containing protein</fullName>
    </recommendedName>
</protein>
<dbReference type="AlphaFoldDB" id="A0A2B7WFL4"/>
<evidence type="ECO:0000313" key="2">
    <source>
        <dbReference type="Proteomes" id="UP000223968"/>
    </source>
</evidence>
<organism evidence="1 2">
    <name type="scientific">Helicocarpus griseus UAMH5409</name>
    <dbReference type="NCBI Taxonomy" id="1447875"/>
    <lineage>
        <taxon>Eukaryota</taxon>
        <taxon>Fungi</taxon>
        <taxon>Dikarya</taxon>
        <taxon>Ascomycota</taxon>
        <taxon>Pezizomycotina</taxon>
        <taxon>Eurotiomycetes</taxon>
        <taxon>Eurotiomycetidae</taxon>
        <taxon>Onygenales</taxon>
        <taxon>Ajellomycetaceae</taxon>
        <taxon>Helicocarpus</taxon>
    </lineage>
</organism>
<dbReference type="EMBL" id="PDNB01000349">
    <property type="protein sequence ID" value="PGG95402.1"/>
    <property type="molecule type" value="Genomic_DNA"/>
</dbReference>
<evidence type="ECO:0000313" key="1">
    <source>
        <dbReference type="EMBL" id="PGG95402.1"/>
    </source>
</evidence>
<name>A0A2B7WFL4_9EURO</name>